<accession>A0ACA9Q727</accession>
<feature type="non-terminal residue" evidence="1">
    <location>
        <position position="1"/>
    </location>
</feature>
<evidence type="ECO:0000313" key="2">
    <source>
        <dbReference type="Proteomes" id="UP000789525"/>
    </source>
</evidence>
<reference evidence="1" key="1">
    <citation type="submission" date="2021-06" db="EMBL/GenBank/DDBJ databases">
        <authorList>
            <person name="Kallberg Y."/>
            <person name="Tangrot J."/>
            <person name="Rosling A."/>
        </authorList>
    </citation>
    <scope>NUCLEOTIDE SEQUENCE</scope>
    <source>
        <strain evidence="1">CL356</strain>
    </source>
</reference>
<comment type="caution">
    <text evidence="1">The sequence shown here is derived from an EMBL/GenBank/DDBJ whole genome shotgun (WGS) entry which is preliminary data.</text>
</comment>
<proteinExistence type="predicted"/>
<dbReference type="EMBL" id="CAJVPT010046880">
    <property type="protein sequence ID" value="CAG8738935.1"/>
    <property type="molecule type" value="Genomic_DNA"/>
</dbReference>
<keyword evidence="2" id="KW-1185">Reference proteome</keyword>
<evidence type="ECO:0000313" key="1">
    <source>
        <dbReference type="EMBL" id="CAG8738935.1"/>
    </source>
</evidence>
<feature type="non-terminal residue" evidence="1">
    <location>
        <position position="158"/>
    </location>
</feature>
<name>A0ACA9Q727_9GLOM</name>
<gene>
    <name evidence="1" type="ORF">ACOLOM_LOCUS12057</name>
</gene>
<organism evidence="1 2">
    <name type="scientific">Acaulospora colombiana</name>
    <dbReference type="NCBI Taxonomy" id="27376"/>
    <lineage>
        <taxon>Eukaryota</taxon>
        <taxon>Fungi</taxon>
        <taxon>Fungi incertae sedis</taxon>
        <taxon>Mucoromycota</taxon>
        <taxon>Glomeromycotina</taxon>
        <taxon>Glomeromycetes</taxon>
        <taxon>Diversisporales</taxon>
        <taxon>Acaulosporaceae</taxon>
        <taxon>Acaulospora</taxon>
    </lineage>
</organism>
<protein>
    <submittedName>
        <fullName evidence="1">5790_t:CDS:1</fullName>
    </submittedName>
</protein>
<sequence>WSLLGSDFTKQEVGTLLSNPSVLPNIRSLHYYEGPLDDLLLLHRPIQRISFIGFRPYTVLRSETFLNKRDGLTHISIQHRGVNNILKADSFKERCYELCTSLRDLTALKGLVSVQARYKSPNCVDCHSHIQAFCSGLDDLPRHFPDLVRVFLMRVLEG</sequence>
<dbReference type="Proteomes" id="UP000789525">
    <property type="component" value="Unassembled WGS sequence"/>
</dbReference>